<accession>A0AAW2IEL6</accession>
<reference evidence="2" key="1">
    <citation type="journal article" date="2024" name="Gigascience">
        <title>Chromosome-level genome of the poultry shaft louse Menopon gallinae provides insight into the host-switching and adaptive evolution of parasitic lice.</title>
        <authorList>
            <person name="Xu Y."/>
            <person name="Ma L."/>
            <person name="Liu S."/>
            <person name="Liang Y."/>
            <person name="Liu Q."/>
            <person name="He Z."/>
            <person name="Tian L."/>
            <person name="Duan Y."/>
            <person name="Cai W."/>
            <person name="Li H."/>
            <person name="Song F."/>
        </authorList>
    </citation>
    <scope>NUCLEOTIDE SEQUENCE</scope>
    <source>
        <strain evidence="2">Cailab_2023a</strain>
    </source>
</reference>
<feature type="compositionally biased region" description="Basic residues" evidence="1">
    <location>
        <begin position="106"/>
        <end position="120"/>
    </location>
</feature>
<sequence>MNSIIVHVLLGAAAVAGAYLAYYAQQQQMRTSYERYDYANLPYEPYANYDQYEPFPPKDDQERFVEIDNSPDSNDYEGYDYKGTEKTHEDDLHPVPVLPPLDDMKKKRKKKKKKKKKKQKKDNEYIFDSDGDEYFDAFGDIDNNSSADFSSNEDPFGIKKSMFFNEVDSLFDTDFVKALTLLEQKMNKYRDCPDFLWRLAKANWFMAINETSKDNISNYITTGLLHIKSAKRNDFSDNCDVLMWNTLLLGEKLKSVCPVAQPKNTNELADLFREAVNRKHNDWLLCFSYGRFCYELASLSCAESIMLRRYYYHQIPPMDTAISYLLRARRE</sequence>
<proteinExistence type="predicted"/>
<protein>
    <recommendedName>
        <fullName evidence="3">Regulator of microtubule dynamics protein 2</fullName>
    </recommendedName>
</protein>
<feature type="compositionally biased region" description="Basic and acidic residues" evidence="1">
    <location>
        <begin position="56"/>
        <end position="66"/>
    </location>
</feature>
<evidence type="ECO:0008006" key="3">
    <source>
        <dbReference type="Google" id="ProtNLM"/>
    </source>
</evidence>
<evidence type="ECO:0000313" key="2">
    <source>
        <dbReference type="EMBL" id="KAL0280594.1"/>
    </source>
</evidence>
<dbReference type="AlphaFoldDB" id="A0AAW2IEL6"/>
<evidence type="ECO:0000256" key="1">
    <source>
        <dbReference type="SAM" id="MobiDB-lite"/>
    </source>
</evidence>
<gene>
    <name evidence="2" type="ORF">PYX00_001843</name>
</gene>
<feature type="compositionally biased region" description="Basic and acidic residues" evidence="1">
    <location>
        <begin position="79"/>
        <end position="93"/>
    </location>
</feature>
<name>A0AAW2IEL6_9NEOP</name>
<comment type="caution">
    <text evidence="2">The sequence shown here is derived from an EMBL/GenBank/DDBJ whole genome shotgun (WGS) entry which is preliminary data.</text>
</comment>
<dbReference type="EMBL" id="JARGDH010000001">
    <property type="protein sequence ID" value="KAL0280594.1"/>
    <property type="molecule type" value="Genomic_DNA"/>
</dbReference>
<organism evidence="2">
    <name type="scientific">Menopon gallinae</name>
    <name type="common">poultry shaft louse</name>
    <dbReference type="NCBI Taxonomy" id="328185"/>
    <lineage>
        <taxon>Eukaryota</taxon>
        <taxon>Metazoa</taxon>
        <taxon>Ecdysozoa</taxon>
        <taxon>Arthropoda</taxon>
        <taxon>Hexapoda</taxon>
        <taxon>Insecta</taxon>
        <taxon>Pterygota</taxon>
        <taxon>Neoptera</taxon>
        <taxon>Paraneoptera</taxon>
        <taxon>Psocodea</taxon>
        <taxon>Troctomorpha</taxon>
        <taxon>Phthiraptera</taxon>
        <taxon>Amblycera</taxon>
        <taxon>Menoponidae</taxon>
        <taxon>Menopon</taxon>
    </lineage>
</organism>
<feature type="region of interest" description="Disordered" evidence="1">
    <location>
        <begin position="49"/>
        <end position="122"/>
    </location>
</feature>